<dbReference type="Proteomes" id="UP001230268">
    <property type="component" value="Unassembled WGS sequence"/>
</dbReference>
<name>A0AAD8PGP8_BABGI</name>
<protein>
    <recommendedName>
        <fullName evidence="5">6-Cys domain-containing protein</fullName>
    </recommendedName>
</protein>
<feature type="compositionally biased region" description="Low complexity" evidence="1">
    <location>
        <begin position="841"/>
        <end position="859"/>
    </location>
</feature>
<gene>
    <name evidence="3" type="ORF">BgAZ_107810</name>
</gene>
<comment type="caution">
    <text evidence="3">The sequence shown here is derived from an EMBL/GenBank/DDBJ whole genome shotgun (WGS) entry which is preliminary data.</text>
</comment>
<dbReference type="AlphaFoldDB" id="A0AAD8PGP8"/>
<evidence type="ECO:0000313" key="3">
    <source>
        <dbReference type="EMBL" id="KAK1444875.1"/>
    </source>
</evidence>
<dbReference type="Gene3D" id="2.60.40.2860">
    <property type="match status" value="2"/>
</dbReference>
<organism evidence="3 4">
    <name type="scientific">Babesia gibsoni</name>
    <dbReference type="NCBI Taxonomy" id="33632"/>
    <lineage>
        <taxon>Eukaryota</taxon>
        <taxon>Sar</taxon>
        <taxon>Alveolata</taxon>
        <taxon>Apicomplexa</taxon>
        <taxon>Aconoidasida</taxon>
        <taxon>Piroplasmida</taxon>
        <taxon>Babesiidae</taxon>
        <taxon>Babesia</taxon>
    </lineage>
</organism>
<evidence type="ECO:0000256" key="1">
    <source>
        <dbReference type="SAM" id="MobiDB-lite"/>
    </source>
</evidence>
<reference evidence="3" key="1">
    <citation type="submission" date="2023-08" db="EMBL/GenBank/DDBJ databases">
        <title>Draft sequence of the Babesia gibsoni genome.</title>
        <authorList>
            <person name="Yamagishi J.Y."/>
            <person name="Xuan X.X."/>
        </authorList>
    </citation>
    <scope>NUCLEOTIDE SEQUENCE</scope>
    <source>
        <strain evidence="3">Azabu</strain>
    </source>
</reference>
<feature type="signal peptide" evidence="2">
    <location>
        <begin position="1"/>
        <end position="19"/>
    </location>
</feature>
<feature type="region of interest" description="Disordered" evidence="1">
    <location>
        <begin position="829"/>
        <end position="866"/>
    </location>
</feature>
<keyword evidence="4" id="KW-1185">Reference proteome</keyword>
<feature type="chain" id="PRO_5041957595" description="6-Cys domain-containing protein" evidence="2">
    <location>
        <begin position="20"/>
        <end position="1010"/>
    </location>
</feature>
<evidence type="ECO:0000256" key="2">
    <source>
        <dbReference type="SAM" id="SignalP"/>
    </source>
</evidence>
<dbReference type="EMBL" id="JAVEPI010000001">
    <property type="protein sequence ID" value="KAK1444875.1"/>
    <property type="molecule type" value="Genomic_DNA"/>
</dbReference>
<evidence type="ECO:0008006" key="5">
    <source>
        <dbReference type="Google" id="ProtNLM"/>
    </source>
</evidence>
<sequence>MFNCSMFSVLLAFIGTACAMQWTEFIIEELSNRDNSKRLYVAKGFIENHLSIKIKCPKPFVIYPRNDHAEAAADPHVLVEASGRYVEVPLSKVITSLYFKPLLGLQNDALYNTMLIHYPAIDTPSGPPFMNIMRRHATHIYFLCMLPNTVLQEDVKSKLKFLHTEETNYSRTMKNDLLRLLMNRRQALGMVSVDISHIRNVTHRCSSMDAPEFMTDSYEDVNGVKSCTVDIMEHPDVGFYCLGLVEPSGCFNRLFDSATSEELSLPMSYAKYESLPNQFWYIANYERKNIKKGFSGYCQCVDPSTGLVKAKMTLITGMSHVCNITGMLMDHMTDPIIGNWCDVGLLPGSTLTIMIPTTVYADDHTALTDGPIRQSSDAIISSYLHPQNVGRQFLNPKDVINGFYPQKVYGGIKYLIADALDVNQSMQFDEGIITMIYQENLPLSYPDEFQGLAYIWNLKAHGTTDLKDIAAVINLVPVITNDHSMPVCEPSMSRVFPLRTYNINFHKRVNIRKYMTRICQSNSTTDVEYGLYCPNGFTISGGCQVTGYEDYVDSPIVSLVTSTYSINPMLQNMLIMRSGLSETLKSYSVACSCMDKRGIAAARMVVHKYDVESKSHINFGLEERLSLIVIPGLNIVHKHVDGFGVSEIDEIPLPFSPASTTRIMVAGTMLSSKCFANVDMVNETILNLNGGTEPIVVTLQYSNSDQNKQERGSIKQSVDNEVGYTSAFFFPMNKDKYFYKYDYSDGKLLMVQTEYSSVVGTNSTGFRVYKNEYGDEKYDSGTLYIENPMTAIVVSKTNEASVTLTYICGMVVDPERSKNNVMTSHNDTEVEEEMNVEHETQVTQTNSPSSSNSDPTTSQMETSTDVQFEEDKALSIWGMMDVIVPVTDPYLSGCGATSNEEELFREDTTKIISSSGLQFGCAVNIADEDASFYCPPPYITEPEDCIPSTSNSIFTVKKPGRDGNKHLYVFTKRNAYTVLLRGFNGRNTLKFECRCITTKGYLISKIQIYA</sequence>
<proteinExistence type="predicted"/>
<evidence type="ECO:0000313" key="4">
    <source>
        <dbReference type="Proteomes" id="UP001230268"/>
    </source>
</evidence>
<keyword evidence="2" id="KW-0732">Signal</keyword>
<dbReference type="InterPro" id="IPR038160">
    <property type="entry name" value="6_CYS_dom_sf"/>
</dbReference>
<accession>A0AAD8PGP8</accession>